<organism evidence="1 2">
    <name type="scientific">Filobasidium floriforme</name>
    <dbReference type="NCBI Taxonomy" id="5210"/>
    <lineage>
        <taxon>Eukaryota</taxon>
        <taxon>Fungi</taxon>
        <taxon>Dikarya</taxon>
        <taxon>Basidiomycota</taxon>
        <taxon>Agaricomycotina</taxon>
        <taxon>Tremellomycetes</taxon>
        <taxon>Filobasidiales</taxon>
        <taxon>Filobasidiaceae</taxon>
        <taxon>Filobasidium</taxon>
    </lineage>
</organism>
<evidence type="ECO:0000313" key="2">
    <source>
        <dbReference type="Proteomes" id="UP000812966"/>
    </source>
</evidence>
<keyword evidence="2" id="KW-1185">Reference proteome</keyword>
<gene>
    <name evidence="1" type="ORF">FFLO_02466</name>
</gene>
<sequence length="88" mass="10049">MQLYKPDRALKDSWVPLCCCSLQTFAWHRLKEARGLSAMWSPSSDYLRVHLYHHRSTSLTVSVTMIGDYSPRSMSQTGSRSGNVWTPS</sequence>
<protein>
    <submittedName>
        <fullName evidence="1">Uncharacterized protein</fullName>
    </submittedName>
</protein>
<accession>A0A8K0JN78</accession>
<dbReference type="AlphaFoldDB" id="A0A8K0JN78"/>
<reference evidence="1" key="1">
    <citation type="submission" date="2020-04" db="EMBL/GenBank/DDBJ databases">
        <title>Analysis of mating type loci in Filobasidium floriforme.</title>
        <authorList>
            <person name="Nowrousian M."/>
        </authorList>
    </citation>
    <scope>NUCLEOTIDE SEQUENCE</scope>
    <source>
        <strain evidence="1">CBS 6242</strain>
    </source>
</reference>
<dbReference type="Proteomes" id="UP000812966">
    <property type="component" value="Unassembled WGS sequence"/>
</dbReference>
<evidence type="ECO:0000313" key="1">
    <source>
        <dbReference type="EMBL" id="KAG7562087.1"/>
    </source>
</evidence>
<dbReference type="EMBL" id="JABELV010000039">
    <property type="protein sequence ID" value="KAG7562087.1"/>
    <property type="molecule type" value="Genomic_DNA"/>
</dbReference>
<comment type="caution">
    <text evidence="1">The sequence shown here is derived from an EMBL/GenBank/DDBJ whole genome shotgun (WGS) entry which is preliminary data.</text>
</comment>
<name>A0A8K0JN78_9TREE</name>
<proteinExistence type="predicted"/>